<name>A0ACA9NF54_9GLOM</name>
<dbReference type="EMBL" id="CAJVQC010013876">
    <property type="protein sequence ID" value="CAG8652143.1"/>
    <property type="molecule type" value="Genomic_DNA"/>
</dbReference>
<sequence>MICTLTLSSPPPNHFIIGESTVSKHTISFAKCGEEYHVIYSGLYVKFEIPDLEYIRQLNDESKSTPNYFILFRSKLQQCISALGLNTEWVFMSEISKKLWSDIKKNDEELVKSIRNAYKIGSVRKKTRIRFKPYDYKQKNSNKSNGSEQHLETSPETLHMRERVSYVNHDNFFNNQGVTFEHLLRELFGIY</sequence>
<evidence type="ECO:0000313" key="2">
    <source>
        <dbReference type="Proteomes" id="UP000789920"/>
    </source>
</evidence>
<proteinExistence type="predicted"/>
<comment type="caution">
    <text evidence="1">The sequence shown here is derived from an EMBL/GenBank/DDBJ whole genome shotgun (WGS) entry which is preliminary data.</text>
</comment>
<keyword evidence="2" id="KW-1185">Reference proteome</keyword>
<accession>A0ACA9NF54</accession>
<gene>
    <name evidence="1" type="ORF">RPERSI_LOCUS7920</name>
</gene>
<dbReference type="Proteomes" id="UP000789920">
    <property type="component" value="Unassembled WGS sequence"/>
</dbReference>
<protein>
    <submittedName>
        <fullName evidence="1">7359_t:CDS:1</fullName>
    </submittedName>
</protein>
<reference evidence="1" key="1">
    <citation type="submission" date="2021-06" db="EMBL/GenBank/DDBJ databases">
        <authorList>
            <person name="Kallberg Y."/>
            <person name="Tangrot J."/>
            <person name="Rosling A."/>
        </authorList>
    </citation>
    <scope>NUCLEOTIDE SEQUENCE</scope>
    <source>
        <strain evidence="1">MA461A</strain>
    </source>
</reference>
<organism evidence="1 2">
    <name type="scientific">Racocetra persica</name>
    <dbReference type="NCBI Taxonomy" id="160502"/>
    <lineage>
        <taxon>Eukaryota</taxon>
        <taxon>Fungi</taxon>
        <taxon>Fungi incertae sedis</taxon>
        <taxon>Mucoromycota</taxon>
        <taxon>Glomeromycotina</taxon>
        <taxon>Glomeromycetes</taxon>
        <taxon>Diversisporales</taxon>
        <taxon>Gigasporaceae</taxon>
        <taxon>Racocetra</taxon>
    </lineage>
</organism>
<evidence type="ECO:0000313" key="1">
    <source>
        <dbReference type="EMBL" id="CAG8652143.1"/>
    </source>
</evidence>